<protein>
    <submittedName>
        <fullName evidence="2">Uncharacterized protein</fullName>
    </submittedName>
</protein>
<feature type="region of interest" description="Disordered" evidence="1">
    <location>
        <begin position="1"/>
        <end position="55"/>
    </location>
</feature>
<sequence>MHTPDHIPTPHQDQPDTETSNHGTPASPQPPQPTENRQRCASACRGCGRHRHHPA</sequence>
<dbReference type="STRING" id="867345.SAMN05421693_13420"/>
<proteinExistence type="predicted"/>
<organism evidence="2 3">
    <name type="scientific">Ectothiorhodospira magna</name>
    <dbReference type="NCBI Taxonomy" id="867345"/>
    <lineage>
        <taxon>Bacteria</taxon>
        <taxon>Pseudomonadati</taxon>
        <taxon>Pseudomonadota</taxon>
        <taxon>Gammaproteobacteria</taxon>
        <taxon>Chromatiales</taxon>
        <taxon>Ectothiorhodospiraceae</taxon>
        <taxon>Ectothiorhodospira</taxon>
    </lineage>
</organism>
<dbReference type="RefSeq" id="WP_156055394.1">
    <property type="nucleotide sequence ID" value="NZ_FOFO01000034.1"/>
</dbReference>
<keyword evidence="3" id="KW-1185">Reference proteome</keyword>
<dbReference type="AlphaFoldDB" id="A0A1H9GAB3"/>
<evidence type="ECO:0000313" key="3">
    <source>
        <dbReference type="Proteomes" id="UP000199496"/>
    </source>
</evidence>
<evidence type="ECO:0000313" key="2">
    <source>
        <dbReference type="EMBL" id="SEQ47004.1"/>
    </source>
</evidence>
<accession>A0A1H9GAB3</accession>
<dbReference type="Proteomes" id="UP000199496">
    <property type="component" value="Unassembled WGS sequence"/>
</dbReference>
<evidence type="ECO:0000256" key="1">
    <source>
        <dbReference type="SAM" id="MobiDB-lite"/>
    </source>
</evidence>
<dbReference type="EMBL" id="FOFO01000034">
    <property type="protein sequence ID" value="SEQ47004.1"/>
    <property type="molecule type" value="Genomic_DNA"/>
</dbReference>
<reference evidence="2 3" key="1">
    <citation type="submission" date="2016-10" db="EMBL/GenBank/DDBJ databases">
        <authorList>
            <person name="de Groot N.N."/>
        </authorList>
    </citation>
    <scope>NUCLEOTIDE SEQUENCE [LARGE SCALE GENOMIC DNA]</scope>
    <source>
        <strain evidence="2 3">B7-7</strain>
    </source>
</reference>
<name>A0A1H9GAB3_9GAMM</name>
<gene>
    <name evidence="2" type="ORF">SAMN05421693_13420</name>
</gene>
<feature type="compositionally biased region" description="Polar residues" evidence="1">
    <location>
        <begin position="17"/>
        <end position="26"/>
    </location>
</feature>